<comment type="caution">
    <text evidence="2">The sequence shown here is derived from an EMBL/GenBank/DDBJ whole genome shotgun (WGS) entry which is preliminary data.</text>
</comment>
<organism evidence="2 3">
    <name type="scientific">Methanosarcina mazei</name>
    <name type="common">Methanosarcina frisia</name>
    <dbReference type="NCBI Taxonomy" id="2209"/>
    <lineage>
        <taxon>Archaea</taxon>
        <taxon>Methanobacteriati</taxon>
        <taxon>Methanobacteriota</taxon>
        <taxon>Stenosarchaea group</taxon>
        <taxon>Methanomicrobia</taxon>
        <taxon>Methanosarcinales</taxon>
        <taxon>Methanosarcinaceae</taxon>
        <taxon>Methanosarcina</taxon>
    </lineage>
</organism>
<evidence type="ECO:0000313" key="4">
    <source>
        <dbReference type="Proteomes" id="UP000034578"/>
    </source>
</evidence>
<dbReference type="EMBL" id="JJQU01000093">
    <property type="protein sequence ID" value="KKH86874.1"/>
    <property type="molecule type" value="Genomic_DNA"/>
</dbReference>
<sequence length="255" mass="30114">MDSNFYYNMEIKNGKRERTNKEKILSSLLKGPKTTTQLLIECGYNSNEHKNISKDLKRLKKDELIQYETKKSEKIDDNCKVWSIVPNFENFDNMLKNFSGLLPEMHKSEIVLDTFVIKVTVPWIDSISGKSGVIQKYLEGDEKEYLKEKMRLSQEYFLYTFNKIKDNSQDHTAELAEFIEQLEENSAKEREENNVKIWNTLNKDYQEMGTFYLETVFGFCVYMDILKGQSSEEAKEYLKKIKKGERKLILKPPKF</sequence>
<reference evidence="3 4" key="1">
    <citation type="journal article" date="2015" name="ISME J.">
        <title>Genomic and phenotypic differentiation among Methanosarcina mazei populations from Columbia River sediment.</title>
        <authorList>
            <person name="Youngblut N.D."/>
            <person name="Wirth J.S."/>
            <person name="Henriksen J.R."/>
            <person name="Smith M."/>
            <person name="Simon H."/>
            <person name="Metcalf W.W."/>
            <person name="Whitaker R.J."/>
        </authorList>
    </citation>
    <scope>NUCLEOTIDE SEQUENCE [LARGE SCALE GENOMIC DNA]</scope>
    <source>
        <strain evidence="2 3">1.H.M.2.1</strain>
        <strain evidence="1 4">2.F.A.2.4</strain>
    </source>
</reference>
<evidence type="ECO:0000313" key="1">
    <source>
        <dbReference type="EMBL" id="KKG06132.1"/>
    </source>
</evidence>
<name>A0A0F8TNQ4_METMZ</name>
<accession>A0A0F8TNQ4</accession>
<evidence type="ECO:0000313" key="2">
    <source>
        <dbReference type="EMBL" id="KKH86874.1"/>
    </source>
</evidence>
<protein>
    <submittedName>
        <fullName evidence="2">Uncharacterized protein</fullName>
    </submittedName>
</protein>
<dbReference type="Proteomes" id="UP000034152">
    <property type="component" value="Unassembled WGS sequence"/>
</dbReference>
<dbReference type="PATRIC" id="fig|2209.56.peg.1529"/>
<proteinExistence type="predicted"/>
<evidence type="ECO:0000313" key="3">
    <source>
        <dbReference type="Proteomes" id="UP000034152"/>
    </source>
</evidence>
<gene>
    <name evidence="1" type="ORF">DU47_12800</name>
    <name evidence="2" type="ORF">DU80_07015</name>
</gene>
<dbReference type="Proteomes" id="UP000034578">
    <property type="component" value="Unassembled WGS sequence"/>
</dbReference>
<dbReference type="EMBL" id="JJOS01000012">
    <property type="protein sequence ID" value="KKG06132.1"/>
    <property type="molecule type" value="Genomic_DNA"/>
</dbReference>
<keyword evidence="4" id="KW-1185">Reference proteome</keyword>
<dbReference type="AlphaFoldDB" id="A0A0F8TNQ4"/>